<evidence type="ECO:0000313" key="8">
    <source>
        <dbReference type="Proteomes" id="UP000822688"/>
    </source>
</evidence>
<dbReference type="PANTHER" id="PTHR43768">
    <property type="entry name" value="TREHALOSE 6-PHOSPHATE PHOSPHATASE"/>
    <property type="match status" value="1"/>
</dbReference>
<dbReference type="SUPFAM" id="SSF56784">
    <property type="entry name" value="HAD-like"/>
    <property type="match status" value="1"/>
</dbReference>
<dbReference type="PANTHER" id="PTHR43768:SF3">
    <property type="entry name" value="TREHALOSE 6-PHOSPHATE PHOSPHATASE"/>
    <property type="match status" value="1"/>
</dbReference>
<keyword evidence="8" id="KW-1185">Reference proteome</keyword>
<dbReference type="InterPro" id="IPR006379">
    <property type="entry name" value="HAD-SF_hydro_IIB"/>
</dbReference>
<accession>A0A8T0IFA1</accession>
<comment type="caution">
    <text evidence="7">The sequence shown here is derived from an EMBL/GenBank/DDBJ whole genome shotgun (WGS) entry which is preliminary data.</text>
</comment>
<name>A0A8T0IFA1_CERPU</name>
<dbReference type="Pfam" id="PF02358">
    <property type="entry name" value="Trehalose_PPase"/>
    <property type="match status" value="1"/>
</dbReference>
<dbReference type="InterPro" id="IPR023214">
    <property type="entry name" value="HAD_sf"/>
</dbReference>
<dbReference type="CDD" id="cd01627">
    <property type="entry name" value="HAD_TPP"/>
    <property type="match status" value="1"/>
</dbReference>
<dbReference type="GO" id="GO:0005992">
    <property type="term" value="P:trehalose biosynthetic process"/>
    <property type="evidence" value="ECO:0007669"/>
    <property type="project" value="InterPro"/>
</dbReference>
<organism evidence="7 8">
    <name type="scientific">Ceratodon purpureus</name>
    <name type="common">Fire moss</name>
    <name type="synonym">Dicranum purpureum</name>
    <dbReference type="NCBI Taxonomy" id="3225"/>
    <lineage>
        <taxon>Eukaryota</taxon>
        <taxon>Viridiplantae</taxon>
        <taxon>Streptophyta</taxon>
        <taxon>Embryophyta</taxon>
        <taxon>Bryophyta</taxon>
        <taxon>Bryophytina</taxon>
        <taxon>Bryopsida</taxon>
        <taxon>Dicranidae</taxon>
        <taxon>Pseudoditrichales</taxon>
        <taxon>Ditrichaceae</taxon>
        <taxon>Ceratodon</taxon>
    </lineage>
</organism>
<dbReference type="NCBIfam" id="TIGR01484">
    <property type="entry name" value="HAD-SF-IIB"/>
    <property type="match status" value="1"/>
</dbReference>
<protein>
    <recommendedName>
        <fullName evidence="6">Trehalose 6-phosphate phosphatase</fullName>
        <ecNumber evidence="6">3.1.3.12</ecNumber>
    </recommendedName>
</protein>
<dbReference type="InterPro" id="IPR036412">
    <property type="entry name" value="HAD-like_sf"/>
</dbReference>
<dbReference type="GO" id="GO:0004805">
    <property type="term" value="F:trehalose-phosphatase activity"/>
    <property type="evidence" value="ECO:0007669"/>
    <property type="project" value="UniProtKB-EC"/>
</dbReference>
<dbReference type="Gene3D" id="3.40.50.1000">
    <property type="entry name" value="HAD superfamily/HAD-like"/>
    <property type="match status" value="2"/>
</dbReference>
<dbReference type="InterPro" id="IPR003337">
    <property type="entry name" value="Trehalose_PPase"/>
</dbReference>
<comment type="pathway">
    <text evidence="3 6">Glycan biosynthesis; trehalose biosynthesis.</text>
</comment>
<dbReference type="Proteomes" id="UP000822688">
    <property type="component" value="Chromosome 4"/>
</dbReference>
<comment type="similarity">
    <text evidence="4 6">Belongs to the trehalose phosphatase family.</text>
</comment>
<evidence type="ECO:0000256" key="3">
    <source>
        <dbReference type="ARBA" id="ARBA00005199"/>
    </source>
</evidence>
<dbReference type="FunFam" id="3.30.70.1020:FF:000004">
    <property type="entry name" value="Trehalose 6-phosphate phosphatase"/>
    <property type="match status" value="1"/>
</dbReference>
<evidence type="ECO:0000256" key="2">
    <source>
        <dbReference type="ARBA" id="ARBA00001968"/>
    </source>
</evidence>
<comment type="cofactor">
    <cofactor evidence="2 6">
        <name>a divalent metal cation</name>
        <dbReference type="ChEBI" id="CHEBI:60240"/>
    </cofactor>
</comment>
<evidence type="ECO:0000256" key="4">
    <source>
        <dbReference type="ARBA" id="ARBA00008770"/>
    </source>
</evidence>
<comment type="catalytic activity">
    <reaction evidence="1 6">
        <text>alpha,alpha-trehalose 6-phosphate + H2O = alpha,alpha-trehalose + phosphate</text>
        <dbReference type="Rhea" id="RHEA:23420"/>
        <dbReference type="ChEBI" id="CHEBI:15377"/>
        <dbReference type="ChEBI" id="CHEBI:16551"/>
        <dbReference type="ChEBI" id="CHEBI:43474"/>
        <dbReference type="ChEBI" id="CHEBI:58429"/>
        <dbReference type="EC" id="3.1.3.12"/>
    </reaction>
</comment>
<comment type="function">
    <text evidence="6">Removes the phosphate from trehalose 6-phosphate to produce free trehalose.</text>
</comment>
<evidence type="ECO:0000256" key="6">
    <source>
        <dbReference type="RuleBase" id="RU361117"/>
    </source>
</evidence>
<keyword evidence="5 6" id="KW-0378">Hydrolase</keyword>
<dbReference type="OrthoDB" id="411251at2759"/>
<dbReference type="AlphaFoldDB" id="A0A8T0IFA1"/>
<evidence type="ECO:0000256" key="1">
    <source>
        <dbReference type="ARBA" id="ARBA00000500"/>
    </source>
</evidence>
<evidence type="ECO:0000256" key="5">
    <source>
        <dbReference type="ARBA" id="ARBA00022801"/>
    </source>
</evidence>
<dbReference type="InterPro" id="IPR044651">
    <property type="entry name" value="OTSB-like"/>
</dbReference>
<dbReference type="EC" id="3.1.3.12" evidence="6"/>
<dbReference type="NCBIfam" id="TIGR00685">
    <property type="entry name" value="T6PP"/>
    <property type="match status" value="1"/>
</dbReference>
<gene>
    <name evidence="7" type="ORF">KC19_4G261100</name>
</gene>
<dbReference type="EMBL" id="CM026424">
    <property type="protein sequence ID" value="KAG0581556.1"/>
    <property type="molecule type" value="Genomic_DNA"/>
</dbReference>
<reference evidence="7" key="1">
    <citation type="submission" date="2020-06" db="EMBL/GenBank/DDBJ databases">
        <title>WGS assembly of Ceratodon purpureus strain R40.</title>
        <authorList>
            <person name="Carey S.B."/>
            <person name="Jenkins J."/>
            <person name="Shu S."/>
            <person name="Lovell J.T."/>
            <person name="Sreedasyam A."/>
            <person name="Maumus F."/>
            <person name="Tiley G.P."/>
            <person name="Fernandez-Pozo N."/>
            <person name="Barry K."/>
            <person name="Chen C."/>
            <person name="Wang M."/>
            <person name="Lipzen A."/>
            <person name="Daum C."/>
            <person name="Saski C.A."/>
            <person name="Payton A.C."/>
            <person name="Mcbreen J.C."/>
            <person name="Conrad R.E."/>
            <person name="Kollar L.M."/>
            <person name="Olsson S."/>
            <person name="Huttunen S."/>
            <person name="Landis J.B."/>
            <person name="Wickett N.J."/>
            <person name="Johnson M.G."/>
            <person name="Rensing S.A."/>
            <person name="Grimwood J."/>
            <person name="Schmutz J."/>
            <person name="Mcdaniel S.F."/>
        </authorList>
    </citation>
    <scope>NUCLEOTIDE SEQUENCE</scope>
    <source>
        <strain evidence="7">R40</strain>
    </source>
</reference>
<evidence type="ECO:0000313" key="7">
    <source>
        <dbReference type="EMBL" id="KAG0581556.1"/>
    </source>
</evidence>
<proteinExistence type="inferred from homology"/>
<dbReference type="FunFam" id="3.40.50.1000:FF:000073">
    <property type="entry name" value="Trehalose 6-phosphate phosphatase"/>
    <property type="match status" value="1"/>
</dbReference>
<sequence length="449" mass="49752">MVLKVSEVSGNIDRYHGEFEGTDGTEGTQSGLLRASFPNFGENFVGGMTLRSKRTAVCTDSPTSSCGSSLSVSSMLSTSPSKPSVMSASSVSSKPIPIVLQKKHSPYTEKGQFHAWIDAMRAQSPPHVHSLHEDIPEAFDLEAAVYKSWLEKHPSALSSFDNVIKHAHQKQVVVFLDYDGTLSPIVEDPERAFMSTEMRASVKDLASCFPTAVISGRSRPKVYEFVQLAELYYAGSHGMDIMGPAKSSDGFRVKGTKSRDKKGNEVVLFQPASEYLPLINKVFTALIETTKLIKGAKVEHNKFCVTVHFRRVKEEHWEALAERVGNVLKDYPSLNLTHGRKVLEVRPSISWDKGKAVDFLLKSLGFKDTSDVFPLYLGDDKTDEDAFRTINGSKHGCSILVSSIAKSTDAKLSLQDPSEVMLFLRRLVQWKNRSLENRNSLQKGAHNHN</sequence>